<reference evidence="4" key="1">
    <citation type="journal article" date="2011" name="Nature">
        <title>Genome sequence and analysis of the tuber crop potato.</title>
        <authorList>
            <consortium name="The Potato Genome Sequencing Consortium"/>
        </authorList>
    </citation>
    <scope>NUCLEOTIDE SEQUENCE [LARGE SCALE GENOMIC DNA]</scope>
    <source>
        <strain evidence="4">cv. DM1-3 516 R44</strain>
    </source>
</reference>
<dbReference type="OMA" id="CKSSATM"/>
<dbReference type="EnsemblPlants" id="PGSC0003DMT400053455">
    <property type="protein sequence ID" value="PGSC0003DMT400053455"/>
    <property type="gene ID" value="PGSC0003DMG400020737"/>
</dbReference>
<reference evidence="3" key="2">
    <citation type="submission" date="2015-06" db="UniProtKB">
        <authorList>
            <consortium name="EnsemblPlants"/>
        </authorList>
    </citation>
    <scope>IDENTIFICATION</scope>
    <source>
        <strain evidence="3">DM1-3 516 R44</strain>
    </source>
</reference>
<feature type="region of interest" description="Disordered" evidence="2">
    <location>
        <begin position="352"/>
        <end position="371"/>
    </location>
</feature>
<evidence type="ECO:0000313" key="3">
    <source>
        <dbReference type="EnsemblPlants" id="PGSC0003DMT400053455"/>
    </source>
</evidence>
<dbReference type="eggNOG" id="KOG4658">
    <property type="taxonomic scope" value="Eukaryota"/>
</dbReference>
<dbReference type="HOGENOM" id="CLU_691532_0_0_1"/>
<keyword evidence="1" id="KW-0175">Coiled coil</keyword>
<dbReference type="AlphaFoldDB" id="M1BV02"/>
<proteinExistence type="predicted"/>
<keyword evidence="4" id="KW-1185">Reference proteome</keyword>
<organism evidence="3 4">
    <name type="scientific">Solanum tuberosum</name>
    <name type="common">Potato</name>
    <dbReference type="NCBI Taxonomy" id="4113"/>
    <lineage>
        <taxon>Eukaryota</taxon>
        <taxon>Viridiplantae</taxon>
        <taxon>Streptophyta</taxon>
        <taxon>Embryophyta</taxon>
        <taxon>Tracheophyta</taxon>
        <taxon>Spermatophyta</taxon>
        <taxon>Magnoliopsida</taxon>
        <taxon>eudicotyledons</taxon>
        <taxon>Gunneridae</taxon>
        <taxon>Pentapetalae</taxon>
        <taxon>asterids</taxon>
        <taxon>lamiids</taxon>
        <taxon>Solanales</taxon>
        <taxon>Solanaceae</taxon>
        <taxon>Solanoideae</taxon>
        <taxon>Solaneae</taxon>
        <taxon>Solanum</taxon>
    </lineage>
</organism>
<dbReference type="Gramene" id="PGSC0003DMT400053455">
    <property type="protein sequence ID" value="PGSC0003DMT400053455"/>
    <property type="gene ID" value="PGSC0003DMG400020737"/>
</dbReference>
<dbReference type="PaxDb" id="4113-PGSC0003DMT400053455"/>
<dbReference type="InParanoid" id="M1BV02"/>
<name>M1BV02_SOLTU</name>
<sequence length="399" mass="46376">MEKQKDNEGEIEKEEANNSLVLFSALRENIADVLKFLERLKNEENQKALDEDQVEKLKSELAFICTYVQLSYSELEKFEDLMTAKGQEAENLLRSILHDVDNNVACKYDMYHVLANLRDNIDHCISSHHRCKSSATMHEEQLNFLLLNLHYLSKFHAEHKLPLVTQYEILQNVCGKMNDFHGLIVNGCVEHEIVEYVLPQFQLMAERVGRFLWDDQIDGNFRLFKLAHLLMKILPIELEVMHICYTNLKASTSEEVGHFIKQLLQTSPDILREYLIHLQEHMITVTTPSTLGARNIHVMIEFLLIILSDMPKDFIHHDKLFDLLALVGALIKQVSTLVRDLEEKLRNKESTNETTLVSDLEEESRNKEGTDQTNHATLDLLENICNIRQFEIAKKRLRI</sequence>
<evidence type="ECO:0000256" key="2">
    <source>
        <dbReference type="SAM" id="MobiDB-lite"/>
    </source>
</evidence>
<evidence type="ECO:0000313" key="4">
    <source>
        <dbReference type="Proteomes" id="UP000011115"/>
    </source>
</evidence>
<accession>M1BV02</accession>
<evidence type="ECO:0000256" key="1">
    <source>
        <dbReference type="SAM" id="Coils"/>
    </source>
</evidence>
<feature type="coiled-coil region" evidence="1">
    <location>
        <begin position="23"/>
        <end position="60"/>
    </location>
</feature>
<dbReference type="Proteomes" id="UP000011115">
    <property type="component" value="Unassembled WGS sequence"/>
</dbReference>
<protein>
    <submittedName>
        <fullName evidence="3">NBS-LRR resistance protein</fullName>
    </submittedName>
</protein>